<dbReference type="InterPro" id="IPR036390">
    <property type="entry name" value="WH_DNA-bd_sf"/>
</dbReference>
<dbReference type="Proteomes" id="UP001595799">
    <property type="component" value="Unassembled WGS sequence"/>
</dbReference>
<organism evidence="2 3">
    <name type="scientific">Fodinicurvata halophila</name>
    <dbReference type="NCBI Taxonomy" id="1419723"/>
    <lineage>
        <taxon>Bacteria</taxon>
        <taxon>Pseudomonadati</taxon>
        <taxon>Pseudomonadota</taxon>
        <taxon>Alphaproteobacteria</taxon>
        <taxon>Rhodospirillales</taxon>
        <taxon>Rhodovibrionaceae</taxon>
        <taxon>Fodinicurvata</taxon>
    </lineage>
</organism>
<dbReference type="SUPFAM" id="SSF46785">
    <property type="entry name" value="Winged helix' DNA-binding domain"/>
    <property type="match status" value="1"/>
</dbReference>
<evidence type="ECO:0000313" key="2">
    <source>
        <dbReference type="EMBL" id="MFC4352908.1"/>
    </source>
</evidence>
<reference evidence="3" key="1">
    <citation type="journal article" date="2019" name="Int. J. Syst. Evol. Microbiol.">
        <title>The Global Catalogue of Microorganisms (GCM) 10K type strain sequencing project: providing services to taxonomists for standard genome sequencing and annotation.</title>
        <authorList>
            <consortium name="The Broad Institute Genomics Platform"/>
            <consortium name="The Broad Institute Genome Sequencing Center for Infectious Disease"/>
            <person name="Wu L."/>
            <person name="Ma J."/>
        </authorList>
    </citation>
    <scope>NUCLEOTIDE SEQUENCE [LARGE SCALE GENOMIC DNA]</scope>
    <source>
        <strain evidence="3">CECT 8472</strain>
    </source>
</reference>
<dbReference type="PANTHER" id="PTHR33164:SF104">
    <property type="entry name" value="TRANSCRIPTIONAL REGULATORY PROTEIN"/>
    <property type="match status" value="1"/>
</dbReference>
<accession>A0ABV8UQ29</accession>
<sequence>MTKVRPDTIAAWTSLVSVSGALLERIEEALKSAGLPPLSWYDALLEIEKAEPDGLRPFELKERLLLPQYSTSRLLARIEKAGMIERQSCEDDGRGQVIVLTEAGRTTRQRMWPVYAEQLSHLIEERLPAGERQQLADLLGKLKAPVP</sequence>
<dbReference type="Gene3D" id="1.10.10.10">
    <property type="entry name" value="Winged helix-like DNA-binding domain superfamily/Winged helix DNA-binding domain"/>
    <property type="match status" value="1"/>
</dbReference>
<dbReference type="EMBL" id="JBHSCW010000010">
    <property type="protein sequence ID" value="MFC4352908.1"/>
    <property type="molecule type" value="Genomic_DNA"/>
</dbReference>
<dbReference type="PRINTS" id="PR00598">
    <property type="entry name" value="HTHMARR"/>
</dbReference>
<dbReference type="RefSeq" id="WP_382423285.1">
    <property type="nucleotide sequence ID" value="NZ_JBHSCW010000010.1"/>
</dbReference>
<dbReference type="Pfam" id="PF12802">
    <property type="entry name" value="MarR_2"/>
    <property type="match status" value="1"/>
</dbReference>
<evidence type="ECO:0000259" key="1">
    <source>
        <dbReference type="PROSITE" id="PS50995"/>
    </source>
</evidence>
<keyword evidence="3" id="KW-1185">Reference proteome</keyword>
<dbReference type="InterPro" id="IPR000835">
    <property type="entry name" value="HTH_MarR-typ"/>
</dbReference>
<dbReference type="PROSITE" id="PS50995">
    <property type="entry name" value="HTH_MARR_2"/>
    <property type="match status" value="1"/>
</dbReference>
<name>A0ABV8UQ29_9PROT</name>
<dbReference type="PANTHER" id="PTHR33164">
    <property type="entry name" value="TRANSCRIPTIONAL REGULATOR, MARR FAMILY"/>
    <property type="match status" value="1"/>
</dbReference>
<dbReference type="InterPro" id="IPR039422">
    <property type="entry name" value="MarR/SlyA-like"/>
</dbReference>
<feature type="domain" description="HTH marR-type" evidence="1">
    <location>
        <begin position="1"/>
        <end position="144"/>
    </location>
</feature>
<evidence type="ECO:0000313" key="3">
    <source>
        <dbReference type="Proteomes" id="UP001595799"/>
    </source>
</evidence>
<comment type="caution">
    <text evidence="2">The sequence shown here is derived from an EMBL/GenBank/DDBJ whole genome shotgun (WGS) entry which is preliminary data.</text>
</comment>
<gene>
    <name evidence="2" type="ORF">ACFOW6_15255</name>
</gene>
<protein>
    <submittedName>
        <fullName evidence="2">MarR family winged helix-turn-helix transcriptional regulator</fullName>
    </submittedName>
</protein>
<proteinExistence type="predicted"/>
<dbReference type="InterPro" id="IPR036388">
    <property type="entry name" value="WH-like_DNA-bd_sf"/>
</dbReference>
<dbReference type="SMART" id="SM00347">
    <property type="entry name" value="HTH_MARR"/>
    <property type="match status" value="1"/>
</dbReference>